<evidence type="ECO:0000256" key="1">
    <source>
        <dbReference type="SAM" id="MobiDB-lite"/>
    </source>
</evidence>
<dbReference type="OrthoDB" id="9790239at2"/>
<dbReference type="AlphaFoldDB" id="A0A1H6VW04"/>
<dbReference type="STRING" id="856736.SAMN04488058_103228"/>
<evidence type="ECO:0000313" key="2">
    <source>
        <dbReference type="EMBL" id="SEJ06007.1"/>
    </source>
</evidence>
<dbReference type="RefSeq" id="WP_092263752.1">
    <property type="nucleotide sequence ID" value="NZ_FNZA01000003.1"/>
</dbReference>
<dbReference type="EMBL" id="FNZA01000003">
    <property type="protein sequence ID" value="SEJ06007.1"/>
    <property type="molecule type" value="Genomic_DNA"/>
</dbReference>
<dbReference type="InterPro" id="IPR051675">
    <property type="entry name" value="Endo/Exo/Phosphatase_dom_1"/>
</dbReference>
<keyword evidence="3" id="KW-1185">Reference proteome</keyword>
<accession>A0A1H6VW04</accession>
<dbReference type="SUPFAM" id="SSF81585">
    <property type="entry name" value="PsbU/PolX domain-like"/>
    <property type="match status" value="1"/>
</dbReference>
<gene>
    <name evidence="2" type="ORF">SAMN04488058_103228</name>
</gene>
<proteinExistence type="predicted"/>
<dbReference type="GO" id="GO:0015627">
    <property type="term" value="C:type II protein secretion system complex"/>
    <property type="evidence" value="ECO:0007669"/>
    <property type="project" value="TreeGrafter"/>
</dbReference>
<evidence type="ECO:0000313" key="3">
    <source>
        <dbReference type="Proteomes" id="UP000199223"/>
    </source>
</evidence>
<dbReference type="Pfam" id="PF12836">
    <property type="entry name" value="HHH_3"/>
    <property type="match status" value="1"/>
</dbReference>
<dbReference type="GO" id="GO:0015628">
    <property type="term" value="P:protein secretion by the type II secretion system"/>
    <property type="evidence" value="ECO:0007669"/>
    <property type="project" value="TreeGrafter"/>
</dbReference>
<protein>
    <submittedName>
        <fullName evidence="2">Competence protein ComEA</fullName>
    </submittedName>
</protein>
<name>A0A1H6VW04_9DEIO</name>
<organism evidence="2 3">
    <name type="scientific">Deinococcus reticulitermitis</name>
    <dbReference type="NCBI Taxonomy" id="856736"/>
    <lineage>
        <taxon>Bacteria</taxon>
        <taxon>Thermotogati</taxon>
        <taxon>Deinococcota</taxon>
        <taxon>Deinococci</taxon>
        <taxon>Deinococcales</taxon>
        <taxon>Deinococcaceae</taxon>
        <taxon>Deinococcus</taxon>
    </lineage>
</organism>
<reference evidence="3" key="1">
    <citation type="submission" date="2016-10" db="EMBL/GenBank/DDBJ databases">
        <authorList>
            <person name="Varghese N."/>
            <person name="Submissions S."/>
        </authorList>
    </citation>
    <scope>NUCLEOTIDE SEQUENCE [LARGE SCALE GENOMIC DNA]</scope>
    <source>
        <strain evidence="3">CGMCC 1.10218</strain>
    </source>
</reference>
<dbReference type="Gene3D" id="1.10.150.320">
    <property type="entry name" value="Photosystem II 12 kDa extrinsic protein"/>
    <property type="match status" value="1"/>
</dbReference>
<dbReference type="PANTHER" id="PTHR21180">
    <property type="entry name" value="ENDONUCLEASE/EXONUCLEASE/PHOSPHATASE FAMILY DOMAIN-CONTAINING PROTEIN 1"/>
    <property type="match status" value="1"/>
</dbReference>
<dbReference type="PANTHER" id="PTHR21180:SF32">
    <property type="entry name" value="ENDONUCLEASE_EXONUCLEASE_PHOSPHATASE FAMILY DOMAIN-CONTAINING PROTEIN 1"/>
    <property type="match status" value="1"/>
</dbReference>
<dbReference type="Proteomes" id="UP000199223">
    <property type="component" value="Unassembled WGS sequence"/>
</dbReference>
<feature type="region of interest" description="Disordered" evidence="1">
    <location>
        <begin position="35"/>
        <end position="57"/>
    </location>
</feature>
<sequence length="127" mass="13202">MFVPEALWRAVLAGLTLLVGALTLGPAAWPRAEAPTVTRTELPPVTAAPESGGPPTYPTTASVTPLISGRLDLNTASAEQLEALPGIGPALAGRMIAGRPYRSLADLDAVKGIGEATLRRLTPLVRW</sequence>